<evidence type="ECO:0000313" key="2">
    <source>
        <dbReference type="Proteomes" id="UP000320481"/>
    </source>
</evidence>
<name>A0A5C6JTA5_9ACTN</name>
<dbReference type="EMBL" id="VOGW01000102">
    <property type="protein sequence ID" value="TWV44432.1"/>
    <property type="molecule type" value="Genomic_DNA"/>
</dbReference>
<gene>
    <name evidence="1" type="ORF">FRZ03_17870</name>
</gene>
<reference evidence="1" key="1">
    <citation type="journal article" date="2019" name="Microbiol. Resour. Announc.">
        <title>Draft Genomic Sequences of Streptomyces misionensis and Streptomyces albidoflavus, bacteria applied for phytopathogen biocontrol.</title>
        <authorList>
            <person name="Pylro V."/>
            <person name="Dias A."/>
            <person name="Andreote F."/>
            <person name="Varani A."/>
            <person name="Andreote C."/>
            <person name="Bernardo E."/>
            <person name="Martins T."/>
        </authorList>
    </citation>
    <scope>NUCLEOTIDE SEQUENCE [LARGE SCALE GENOMIC DNA]</scope>
    <source>
        <strain evidence="1">66</strain>
    </source>
</reference>
<proteinExistence type="predicted"/>
<comment type="caution">
    <text evidence="1">The sequence shown here is derived from an EMBL/GenBank/DDBJ whole genome shotgun (WGS) entry which is preliminary data.</text>
</comment>
<evidence type="ECO:0000313" key="1">
    <source>
        <dbReference type="EMBL" id="TWV44432.1"/>
    </source>
</evidence>
<organism evidence="1 2">
    <name type="scientific">Streptomyces misionensis</name>
    <dbReference type="NCBI Taxonomy" id="67331"/>
    <lineage>
        <taxon>Bacteria</taxon>
        <taxon>Bacillati</taxon>
        <taxon>Actinomycetota</taxon>
        <taxon>Actinomycetes</taxon>
        <taxon>Kitasatosporales</taxon>
        <taxon>Streptomycetaceae</taxon>
        <taxon>Streptomyces</taxon>
    </lineage>
</organism>
<sequence length="60" mass="6808">MQPCTDAPYAKSWYVSAHYAAGKREEWLMIAKLLAKLSFTRNYGAYGAHDWGTHTGDDRV</sequence>
<protein>
    <submittedName>
        <fullName evidence="1">Uncharacterized protein</fullName>
    </submittedName>
</protein>
<dbReference type="AlphaFoldDB" id="A0A5C6JTA5"/>
<dbReference type="Proteomes" id="UP000320481">
    <property type="component" value="Unassembled WGS sequence"/>
</dbReference>
<accession>A0A5C6JTA5</accession>
<keyword evidence="2" id="KW-1185">Reference proteome</keyword>